<gene>
    <name evidence="3" type="ORF">CXK92_11050</name>
</gene>
<dbReference type="OrthoDB" id="276174at2"/>
<organism evidence="3 4">
    <name type="scientific">Stutzerimonas stutzeri</name>
    <name type="common">Pseudomonas stutzeri</name>
    <dbReference type="NCBI Taxonomy" id="316"/>
    <lineage>
        <taxon>Bacteria</taxon>
        <taxon>Pseudomonadati</taxon>
        <taxon>Pseudomonadota</taxon>
        <taxon>Gammaproteobacteria</taxon>
        <taxon>Pseudomonadales</taxon>
        <taxon>Pseudomonadaceae</taxon>
        <taxon>Stutzerimonas</taxon>
    </lineage>
</organism>
<name>A0A2N8S2A8_STUST</name>
<evidence type="ECO:0000256" key="2">
    <source>
        <dbReference type="ARBA" id="ARBA00022649"/>
    </source>
</evidence>
<dbReference type="PANTHER" id="PTHR33755:SF8">
    <property type="entry name" value="TOXIN PARE2"/>
    <property type="match status" value="1"/>
</dbReference>
<dbReference type="EMBL" id="POUN01000003">
    <property type="protein sequence ID" value="PNF80744.1"/>
    <property type="molecule type" value="Genomic_DNA"/>
</dbReference>
<dbReference type="InterPro" id="IPR035093">
    <property type="entry name" value="RelE/ParE_toxin_dom_sf"/>
</dbReference>
<comment type="caution">
    <text evidence="3">The sequence shown here is derived from an EMBL/GenBank/DDBJ whole genome shotgun (WGS) entry which is preliminary data.</text>
</comment>
<dbReference type="RefSeq" id="WP_102825078.1">
    <property type="nucleotide sequence ID" value="NZ_CP139348.1"/>
</dbReference>
<evidence type="ECO:0000256" key="1">
    <source>
        <dbReference type="ARBA" id="ARBA00006226"/>
    </source>
</evidence>
<dbReference type="InterPro" id="IPR007712">
    <property type="entry name" value="RelE/ParE_toxin"/>
</dbReference>
<keyword evidence="2" id="KW-1277">Toxin-antitoxin system</keyword>
<dbReference type="PANTHER" id="PTHR33755">
    <property type="entry name" value="TOXIN PARE1-RELATED"/>
    <property type="match status" value="1"/>
</dbReference>
<comment type="similarity">
    <text evidence="1">Belongs to the RelE toxin family.</text>
</comment>
<dbReference type="InterPro" id="IPR051803">
    <property type="entry name" value="TA_system_RelE-like_toxin"/>
</dbReference>
<dbReference type="Proteomes" id="UP000235925">
    <property type="component" value="Unassembled WGS sequence"/>
</dbReference>
<evidence type="ECO:0000313" key="4">
    <source>
        <dbReference type="Proteomes" id="UP000235925"/>
    </source>
</evidence>
<dbReference type="Pfam" id="PF05016">
    <property type="entry name" value="ParE_toxin"/>
    <property type="match status" value="1"/>
</dbReference>
<accession>A0A2N8S2A8</accession>
<evidence type="ECO:0000313" key="3">
    <source>
        <dbReference type="EMBL" id="PNF80744.1"/>
    </source>
</evidence>
<reference evidence="3 4" key="1">
    <citation type="submission" date="2018-01" db="EMBL/GenBank/DDBJ databases">
        <title>Denitrification phenotypes of diverse strains of Pseudomonas stutzeri.</title>
        <authorList>
            <person name="Milligan D.A."/>
            <person name="Bergaust L."/>
            <person name="Bakken L.R."/>
            <person name="Frostegard A."/>
        </authorList>
    </citation>
    <scope>NUCLEOTIDE SEQUENCE [LARGE SCALE GENOMIC DNA]</scope>
    <source>
        <strain evidence="3 4">KC</strain>
    </source>
</reference>
<proteinExistence type="inferred from homology"/>
<dbReference type="Gene3D" id="3.30.2310.20">
    <property type="entry name" value="RelE-like"/>
    <property type="match status" value="1"/>
</dbReference>
<protein>
    <submittedName>
        <fullName evidence="3">Plasmid stabilization protein</fullName>
    </submittedName>
</protein>
<dbReference type="AlphaFoldDB" id="A0A2N8S2A8"/>
<sequence>MKQKPVIPRALARDDVDRAIAYYLEQEADKAALGLIDALEHAYKQLSRHPESGSSRYAHELDLPGLRSWPLKRFPFVVFYVERPNHIEVWRVLNGMSDIPSWLQNDVGRSPSSGVK</sequence>